<evidence type="ECO:0000313" key="3">
    <source>
        <dbReference type="EMBL" id="SKB52170.1"/>
    </source>
</evidence>
<reference evidence="4" key="1">
    <citation type="submission" date="2017-02" db="EMBL/GenBank/DDBJ databases">
        <authorList>
            <person name="Varghese N."/>
            <person name="Submissions S."/>
        </authorList>
    </citation>
    <scope>NUCLEOTIDE SEQUENCE [LARGE SCALE GENOMIC DNA]</scope>
    <source>
        <strain evidence="4">UM2</strain>
    </source>
</reference>
<evidence type="ECO:0000313" key="4">
    <source>
        <dbReference type="Proteomes" id="UP000189818"/>
    </source>
</evidence>
<keyword evidence="3" id="KW-0418">Kinase</keyword>
<protein>
    <submittedName>
        <fullName evidence="3">Anti-sigma regulatory factor (Ser/Thr protein kinase)</fullName>
    </submittedName>
</protein>
<dbReference type="Proteomes" id="UP000189818">
    <property type="component" value="Unassembled WGS sequence"/>
</dbReference>
<dbReference type="SUPFAM" id="SSF55874">
    <property type="entry name" value="ATPase domain of HSP90 chaperone/DNA topoisomerase II/histidine kinase"/>
    <property type="match status" value="1"/>
</dbReference>
<keyword evidence="3" id="KW-0808">Transferase</keyword>
<dbReference type="EMBL" id="FUYM01000003">
    <property type="protein sequence ID" value="SKB52170.1"/>
    <property type="molecule type" value="Genomic_DNA"/>
</dbReference>
<sequence>MSARDSNSASVTIRCIGDGIVRETVDAVHGFCAAAGLDGGDAARLAIIVEELVANLVEHGGAGAAEAIELSLTRAAGGPVALVLSDDGAAFDPREAPDDAAIPDRGGGAGLNLVRAWAIILDYRSEGGRNRMELSIPVG</sequence>
<dbReference type="Gene3D" id="3.30.565.10">
    <property type="entry name" value="Histidine kinase-like ATPase, C-terminal domain"/>
    <property type="match status" value="1"/>
</dbReference>
<dbReference type="RefSeq" id="WP_079647735.1">
    <property type="nucleotide sequence ID" value="NZ_FUYM01000003.1"/>
</dbReference>
<accession>A0A1T5BZ59</accession>
<dbReference type="GO" id="GO:0004674">
    <property type="term" value="F:protein serine/threonine kinase activity"/>
    <property type="evidence" value="ECO:0007669"/>
    <property type="project" value="UniProtKB-KW"/>
</dbReference>
<keyword evidence="4" id="KW-1185">Reference proteome</keyword>
<dbReference type="InterPro" id="IPR036890">
    <property type="entry name" value="HATPase_C_sf"/>
</dbReference>
<dbReference type="OrthoDB" id="7564094at2"/>
<feature type="domain" description="Histidine kinase/HSP90-like ATPase" evidence="2">
    <location>
        <begin position="21"/>
        <end position="134"/>
    </location>
</feature>
<organism evidence="3 4">
    <name type="scientific">Rhizorhabdus histidinilytica</name>
    <dbReference type="NCBI Taxonomy" id="439228"/>
    <lineage>
        <taxon>Bacteria</taxon>
        <taxon>Pseudomonadati</taxon>
        <taxon>Pseudomonadota</taxon>
        <taxon>Alphaproteobacteria</taxon>
        <taxon>Sphingomonadales</taxon>
        <taxon>Sphingomonadaceae</taxon>
        <taxon>Rhizorhabdus</taxon>
    </lineage>
</organism>
<name>A0A1T5BZ59_9SPHN</name>
<dbReference type="PANTHER" id="PTHR35526">
    <property type="entry name" value="ANTI-SIGMA-F FACTOR RSBW-RELATED"/>
    <property type="match status" value="1"/>
</dbReference>
<keyword evidence="1" id="KW-0723">Serine/threonine-protein kinase</keyword>
<dbReference type="InterPro" id="IPR050267">
    <property type="entry name" value="Anti-sigma-factor_SerPK"/>
</dbReference>
<dbReference type="InterPro" id="IPR003594">
    <property type="entry name" value="HATPase_dom"/>
</dbReference>
<dbReference type="CDD" id="cd16936">
    <property type="entry name" value="HATPase_RsbW-like"/>
    <property type="match status" value="1"/>
</dbReference>
<dbReference type="Pfam" id="PF13581">
    <property type="entry name" value="HATPase_c_2"/>
    <property type="match status" value="1"/>
</dbReference>
<dbReference type="AlphaFoldDB" id="A0A1T5BZ59"/>
<evidence type="ECO:0000259" key="2">
    <source>
        <dbReference type="Pfam" id="PF13581"/>
    </source>
</evidence>
<evidence type="ECO:0000256" key="1">
    <source>
        <dbReference type="ARBA" id="ARBA00022527"/>
    </source>
</evidence>
<dbReference type="STRING" id="439228.SAMN06295920_103389"/>
<proteinExistence type="predicted"/>
<dbReference type="PANTHER" id="PTHR35526:SF3">
    <property type="entry name" value="ANTI-SIGMA-F FACTOR RSBW"/>
    <property type="match status" value="1"/>
</dbReference>
<gene>
    <name evidence="3" type="ORF">SAMN06295920_103389</name>
</gene>